<evidence type="ECO:0000256" key="3">
    <source>
        <dbReference type="SAM" id="MobiDB-lite"/>
    </source>
</evidence>
<keyword evidence="6" id="KW-1185">Reference proteome</keyword>
<dbReference type="GO" id="GO:0005856">
    <property type="term" value="C:cytoskeleton"/>
    <property type="evidence" value="ECO:0007669"/>
    <property type="project" value="UniProtKB-ARBA"/>
</dbReference>
<evidence type="ECO:0000256" key="2">
    <source>
        <dbReference type="SAM" id="Coils"/>
    </source>
</evidence>
<dbReference type="PANTHER" id="PTHR21683:SF2">
    <property type="entry name" value="COILED-COIL DOMAIN-CONTAINING PROTEIN 42 LIKE-2-LIKE"/>
    <property type="match status" value="1"/>
</dbReference>
<dbReference type="Proteomes" id="UP000816034">
    <property type="component" value="Unassembled WGS sequence"/>
</dbReference>
<dbReference type="InterPro" id="IPR025252">
    <property type="entry name" value="DUF4200"/>
</dbReference>
<dbReference type="Pfam" id="PF13863">
    <property type="entry name" value="DUF4200"/>
    <property type="match status" value="1"/>
</dbReference>
<feature type="coiled-coil region" evidence="2">
    <location>
        <begin position="118"/>
        <end position="225"/>
    </location>
</feature>
<keyword evidence="1 2" id="KW-0175">Coiled coil</keyword>
<dbReference type="AlphaFoldDB" id="A0AA88KIL2"/>
<evidence type="ECO:0000313" key="5">
    <source>
        <dbReference type="EMBL" id="KAG2382939.1"/>
    </source>
</evidence>
<feature type="domain" description="DUF4200" evidence="4">
    <location>
        <begin position="44"/>
        <end position="162"/>
    </location>
</feature>
<proteinExistence type="predicted"/>
<sequence length="372" mass="43572">MPAKEPFPESTLTASDSKKNQMDDDDDSGKEEDNINSFSASTKLLEKRKEMMDVQGLLEQKRNEYSTRMDLIKKKEKHLLTKKQELTENVKELDKFIGDNIIKKKRADQKKDMEQSERLKSEKTILECRNQIKELEKEKERKEHQLNTNYIKYQQFLQKVVQFRGEDINPEDVEKVIDRYMTLKEKNEELSNEKSKFSLKLAREKNKLMEEKEAMKNKKVKLNHMISKLGKQLEMLVDERNKLDSHFDLKSSTATRDKRQFGQIEMAINNLYNRVTTTGGSRIPRHCKITVTNTQALNEMYGSNVIMTKLLTGSGNGAAEVTIESYKRFNNMEVLMKMMKVIGDCLSDYSLLVDHLRKMPEKEREAHKKQKT</sequence>
<evidence type="ECO:0000313" key="6">
    <source>
        <dbReference type="Proteomes" id="UP000816034"/>
    </source>
</evidence>
<feature type="region of interest" description="Disordered" evidence="3">
    <location>
        <begin position="1"/>
        <end position="41"/>
    </location>
</feature>
<evidence type="ECO:0000256" key="1">
    <source>
        <dbReference type="ARBA" id="ARBA00023054"/>
    </source>
</evidence>
<organism evidence="5 6">
    <name type="scientific">Naegleria lovaniensis</name>
    <name type="common">Amoeba</name>
    <dbReference type="NCBI Taxonomy" id="51637"/>
    <lineage>
        <taxon>Eukaryota</taxon>
        <taxon>Discoba</taxon>
        <taxon>Heterolobosea</taxon>
        <taxon>Tetramitia</taxon>
        <taxon>Eutetramitia</taxon>
        <taxon>Vahlkampfiidae</taxon>
        <taxon>Naegleria</taxon>
    </lineage>
</organism>
<name>A0AA88KIL2_NAELO</name>
<dbReference type="PANTHER" id="PTHR21683">
    <property type="entry name" value="COILED-COIL DOMAIN-CONTAINING PROTEIN 42 LIKE-2-LIKE-RELATED"/>
    <property type="match status" value="1"/>
</dbReference>
<dbReference type="EMBL" id="PYSW02000022">
    <property type="protein sequence ID" value="KAG2382939.1"/>
    <property type="molecule type" value="Genomic_DNA"/>
</dbReference>
<comment type="caution">
    <text evidence="5">The sequence shown here is derived from an EMBL/GenBank/DDBJ whole genome shotgun (WGS) entry which is preliminary data.</text>
</comment>
<protein>
    <recommendedName>
        <fullName evidence="4">DUF4200 domain-containing protein</fullName>
    </recommendedName>
</protein>
<gene>
    <name evidence="5" type="ORF">C9374_004906</name>
</gene>
<dbReference type="InterPro" id="IPR051147">
    <property type="entry name" value="CFAP_domain-containing"/>
</dbReference>
<evidence type="ECO:0000259" key="4">
    <source>
        <dbReference type="Pfam" id="PF13863"/>
    </source>
</evidence>
<dbReference type="RefSeq" id="XP_044548618.1">
    <property type="nucleotide sequence ID" value="XM_044694597.1"/>
</dbReference>
<dbReference type="GeneID" id="68097361"/>
<accession>A0AA88KIL2</accession>
<reference evidence="5 6" key="1">
    <citation type="journal article" date="2018" name="BMC Genomics">
        <title>The genome of Naegleria lovaniensis, the basis for a comparative approach to unravel pathogenicity factors of the human pathogenic amoeba N. fowleri.</title>
        <authorList>
            <person name="Liechti N."/>
            <person name="Schurch N."/>
            <person name="Bruggmann R."/>
            <person name="Wittwer M."/>
        </authorList>
    </citation>
    <scope>NUCLEOTIDE SEQUENCE [LARGE SCALE GENOMIC DNA]</scope>
    <source>
        <strain evidence="5 6">ATCC 30569</strain>
    </source>
</reference>